<dbReference type="Pfam" id="PF00583">
    <property type="entry name" value="Acetyltransf_1"/>
    <property type="match status" value="2"/>
</dbReference>
<sequence length="431" mass="48895">MTGLDPAGPLFDEVPDLGDSRLSSGDATFVTCIYTDDTLGTIERNCDLNLFPRTPSSANCSVMDFLCRHSIVKSWFILRMMGSVTLSQREPPMSQLDSEIRGILETSLRKAVIILMYSKFALASFIVLYNMKTLIIRPLLESDYGQVFQLIKELSTSPGEQNIVKFNEKDFLFANPKKNSSSYFSGIVAIDKIDKIVGVLLYHTKYSTWEGEGPGIQINTFFVTECYRRRGVGYLLLQNICMSAEEKGQQISIPIRKHDVAGMEFFMKHHATNLTSTEGWLNYHLNKTAVENLLNFNDKKGKNVILRPAEAKDCNHIEKMIQDLNEFENIGDQDNKLDAKTLQRDGFQKTSPDFYSFVAELNDGENGLVKIVGYNLMFFEFNPIHGKLVHLEDIYVKEEHRGEGIGVKLFKQVARVLCSGQWLPRIYSRSA</sequence>
<dbReference type="OrthoDB" id="7305308at2759"/>
<evidence type="ECO:0000256" key="3">
    <source>
        <dbReference type="ARBA" id="ARBA00023315"/>
    </source>
</evidence>
<dbReference type="EMBL" id="LNIX01000019">
    <property type="protein sequence ID" value="OXA44465.1"/>
    <property type="molecule type" value="Genomic_DNA"/>
</dbReference>
<dbReference type="InterPro" id="IPR029058">
    <property type="entry name" value="AB_hydrolase_fold"/>
</dbReference>
<comment type="caution">
    <text evidence="5">The sequence shown here is derived from an EMBL/GenBank/DDBJ whole genome shotgun (WGS) entry which is preliminary data.</text>
</comment>
<dbReference type="AlphaFoldDB" id="A0A226DFW4"/>
<dbReference type="PROSITE" id="PS51186">
    <property type="entry name" value="GNAT"/>
    <property type="match status" value="2"/>
</dbReference>
<dbReference type="STRING" id="158441.A0A226DFW4"/>
<protein>
    <submittedName>
        <fullName evidence="5">Diamine acetyltransferase 2</fullName>
    </submittedName>
</protein>
<evidence type="ECO:0000256" key="2">
    <source>
        <dbReference type="ARBA" id="ARBA00022679"/>
    </source>
</evidence>
<evidence type="ECO:0000259" key="4">
    <source>
        <dbReference type="PROSITE" id="PS51186"/>
    </source>
</evidence>
<evidence type="ECO:0000256" key="1">
    <source>
        <dbReference type="ARBA" id="ARBA00008694"/>
    </source>
</evidence>
<accession>A0A226DFW4</accession>
<keyword evidence="6" id="KW-1185">Reference proteome</keyword>
<gene>
    <name evidence="5" type="ORF">Fcan01_20408</name>
</gene>
<keyword evidence="3" id="KW-0012">Acyltransferase</keyword>
<evidence type="ECO:0000313" key="6">
    <source>
        <dbReference type="Proteomes" id="UP000198287"/>
    </source>
</evidence>
<dbReference type="PANTHER" id="PTHR10545">
    <property type="entry name" value="DIAMINE N-ACETYLTRANSFERASE"/>
    <property type="match status" value="1"/>
</dbReference>
<organism evidence="5 6">
    <name type="scientific">Folsomia candida</name>
    <name type="common">Springtail</name>
    <dbReference type="NCBI Taxonomy" id="158441"/>
    <lineage>
        <taxon>Eukaryota</taxon>
        <taxon>Metazoa</taxon>
        <taxon>Ecdysozoa</taxon>
        <taxon>Arthropoda</taxon>
        <taxon>Hexapoda</taxon>
        <taxon>Collembola</taxon>
        <taxon>Entomobryomorpha</taxon>
        <taxon>Isotomoidea</taxon>
        <taxon>Isotomidae</taxon>
        <taxon>Proisotominae</taxon>
        <taxon>Folsomia</taxon>
    </lineage>
</organism>
<keyword evidence="2 5" id="KW-0808">Transferase</keyword>
<dbReference type="InterPro" id="IPR016181">
    <property type="entry name" value="Acyl_CoA_acyltransferase"/>
</dbReference>
<dbReference type="SUPFAM" id="SSF55729">
    <property type="entry name" value="Acyl-CoA N-acyltransferases (Nat)"/>
    <property type="match status" value="2"/>
</dbReference>
<dbReference type="GO" id="GO:0008080">
    <property type="term" value="F:N-acetyltransferase activity"/>
    <property type="evidence" value="ECO:0007669"/>
    <property type="project" value="TreeGrafter"/>
</dbReference>
<dbReference type="CDD" id="cd04301">
    <property type="entry name" value="NAT_SF"/>
    <property type="match status" value="2"/>
</dbReference>
<dbReference type="InterPro" id="IPR000182">
    <property type="entry name" value="GNAT_dom"/>
</dbReference>
<proteinExistence type="inferred from homology"/>
<feature type="domain" description="N-acetyltransferase" evidence="4">
    <location>
        <begin position="134"/>
        <end position="297"/>
    </location>
</feature>
<evidence type="ECO:0000313" key="5">
    <source>
        <dbReference type="EMBL" id="OXA44465.1"/>
    </source>
</evidence>
<dbReference type="PANTHER" id="PTHR10545:SF29">
    <property type="entry name" value="GH14572P-RELATED"/>
    <property type="match status" value="1"/>
</dbReference>
<dbReference type="InterPro" id="IPR051016">
    <property type="entry name" value="Diverse_Substrate_AcTransf"/>
</dbReference>
<reference evidence="5 6" key="1">
    <citation type="submission" date="2015-12" db="EMBL/GenBank/DDBJ databases">
        <title>The genome of Folsomia candida.</title>
        <authorList>
            <person name="Faddeeva A."/>
            <person name="Derks M.F."/>
            <person name="Anvar Y."/>
            <person name="Smit S."/>
            <person name="Van Straalen N."/>
            <person name="Roelofs D."/>
        </authorList>
    </citation>
    <scope>NUCLEOTIDE SEQUENCE [LARGE SCALE GENOMIC DNA]</scope>
    <source>
        <strain evidence="5 6">VU population</strain>
        <tissue evidence="5">Whole body</tissue>
    </source>
</reference>
<comment type="similarity">
    <text evidence="1">Belongs to the acetyltransferase family.</text>
</comment>
<name>A0A226DFW4_FOLCA</name>
<dbReference type="Proteomes" id="UP000198287">
    <property type="component" value="Unassembled WGS sequence"/>
</dbReference>
<feature type="domain" description="N-acetyltransferase" evidence="4">
    <location>
        <begin position="304"/>
        <end position="431"/>
    </location>
</feature>
<dbReference type="Gene3D" id="3.40.50.1820">
    <property type="entry name" value="alpha/beta hydrolase"/>
    <property type="match status" value="1"/>
</dbReference>
<dbReference type="Gene3D" id="3.40.630.30">
    <property type="match status" value="2"/>
</dbReference>